<dbReference type="InterPro" id="IPR028978">
    <property type="entry name" value="Chorismate_lyase_/UTRA_dom_sf"/>
</dbReference>
<dbReference type="PROSITE" id="PS50949">
    <property type="entry name" value="HTH_GNTR"/>
    <property type="match status" value="1"/>
</dbReference>
<dbReference type="InterPro" id="IPR000524">
    <property type="entry name" value="Tscrpt_reg_HTH_GntR"/>
</dbReference>
<accession>A0A929PW45</accession>
<keyword evidence="3" id="KW-0804">Transcription</keyword>
<evidence type="ECO:0000256" key="3">
    <source>
        <dbReference type="ARBA" id="ARBA00023163"/>
    </source>
</evidence>
<dbReference type="Gene3D" id="1.10.10.10">
    <property type="entry name" value="Winged helix-like DNA-binding domain superfamily/Winged helix DNA-binding domain"/>
    <property type="match status" value="1"/>
</dbReference>
<comment type="caution">
    <text evidence="5">The sequence shown here is derived from an EMBL/GenBank/DDBJ whole genome shotgun (WGS) entry which is preliminary data.</text>
</comment>
<evidence type="ECO:0000256" key="2">
    <source>
        <dbReference type="ARBA" id="ARBA00023125"/>
    </source>
</evidence>
<dbReference type="InterPro" id="IPR036390">
    <property type="entry name" value="WH_DNA-bd_sf"/>
</dbReference>
<dbReference type="AlphaFoldDB" id="A0A929PW45"/>
<keyword evidence="6" id="KW-1185">Reference proteome</keyword>
<dbReference type="InterPro" id="IPR036388">
    <property type="entry name" value="WH-like_DNA-bd_sf"/>
</dbReference>
<keyword evidence="2" id="KW-0238">DNA-binding</keyword>
<dbReference type="SUPFAM" id="SSF46785">
    <property type="entry name" value="Winged helix' DNA-binding domain"/>
    <property type="match status" value="1"/>
</dbReference>
<organism evidence="5 6">
    <name type="scientific">Mucilaginibacter myungsuensis</name>
    <dbReference type="NCBI Taxonomy" id="649104"/>
    <lineage>
        <taxon>Bacteria</taxon>
        <taxon>Pseudomonadati</taxon>
        <taxon>Bacteroidota</taxon>
        <taxon>Sphingobacteriia</taxon>
        <taxon>Sphingobacteriales</taxon>
        <taxon>Sphingobacteriaceae</taxon>
        <taxon>Mucilaginibacter</taxon>
    </lineage>
</organism>
<evidence type="ECO:0000259" key="4">
    <source>
        <dbReference type="PROSITE" id="PS50949"/>
    </source>
</evidence>
<name>A0A929PW45_9SPHI</name>
<dbReference type="Gene3D" id="3.40.1410.10">
    <property type="entry name" value="Chorismate lyase-like"/>
    <property type="match status" value="1"/>
</dbReference>
<dbReference type="InterPro" id="IPR050679">
    <property type="entry name" value="Bact_HTH_transcr_reg"/>
</dbReference>
<keyword evidence="1" id="KW-0805">Transcription regulation</keyword>
<dbReference type="SMART" id="SM00345">
    <property type="entry name" value="HTH_GNTR"/>
    <property type="match status" value="1"/>
</dbReference>
<dbReference type="GO" id="GO:0003677">
    <property type="term" value="F:DNA binding"/>
    <property type="evidence" value="ECO:0007669"/>
    <property type="project" value="UniProtKB-KW"/>
</dbReference>
<feature type="domain" description="HTH gntR-type" evidence="4">
    <location>
        <begin position="7"/>
        <end position="75"/>
    </location>
</feature>
<dbReference type="PRINTS" id="PR00035">
    <property type="entry name" value="HTHGNTR"/>
</dbReference>
<sequence>MAKKEVTHLYKKIFDDLKALIEEGRYKKGDLLPSENELCREYSTTRVTIRQALSALANMGYIIRKHGKGSIVAEPKSGLGILSLNGVTAGVGTQNLTTSILQKPVRQAWPVDFFFELEPEETNSGCLYFARLRSIDDVPVLYEETFIANIDLPKFTSKNLENKSLFKILKEKYNVEVTEGEQKIWAVHGDKNISKILGLKTTHPILHMKRRMHTNVKGLRIYSSLYCNTEEHFLQDSF</sequence>
<evidence type="ECO:0000313" key="5">
    <source>
        <dbReference type="EMBL" id="MBE9660787.1"/>
    </source>
</evidence>
<dbReference type="GO" id="GO:0045892">
    <property type="term" value="P:negative regulation of DNA-templated transcription"/>
    <property type="evidence" value="ECO:0007669"/>
    <property type="project" value="TreeGrafter"/>
</dbReference>
<dbReference type="PANTHER" id="PTHR44846">
    <property type="entry name" value="MANNOSYL-D-GLYCERATE TRANSPORT/METABOLISM SYSTEM REPRESSOR MNGR-RELATED"/>
    <property type="match status" value="1"/>
</dbReference>
<evidence type="ECO:0000256" key="1">
    <source>
        <dbReference type="ARBA" id="ARBA00023015"/>
    </source>
</evidence>
<dbReference type="RefSeq" id="WP_194109977.1">
    <property type="nucleotide sequence ID" value="NZ_JADFFL010000001.1"/>
</dbReference>
<dbReference type="SUPFAM" id="SSF64288">
    <property type="entry name" value="Chorismate lyase-like"/>
    <property type="match status" value="1"/>
</dbReference>
<dbReference type="Pfam" id="PF07702">
    <property type="entry name" value="UTRA"/>
    <property type="match status" value="1"/>
</dbReference>
<dbReference type="Pfam" id="PF00392">
    <property type="entry name" value="GntR"/>
    <property type="match status" value="1"/>
</dbReference>
<dbReference type="Proteomes" id="UP000622475">
    <property type="component" value="Unassembled WGS sequence"/>
</dbReference>
<evidence type="ECO:0000313" key="6">
    <source>
        <dbReference type="Proteomes" id="UP000622475"/>
    </source>
</evidence>
<dbReference type="PANTHER" id="PTHR44846:SF1">
    <property type="entry name" value="MANNOSYL-D-GLYCERATE TRANSPORT_METABOLISM SYSTEM REPRESSOR MNGR-RELATED"/>
    <property type="match status" value="1"/>
</dbReference>
<protein>
    <submittedName>
        <fullName evidence="5">GntR family transcriptional regulator</fullName>
    </submittedName>
</protein>
<dbReference type="SMART" id="SM00866">
    <property type="entry name" value="UTRA"/>
    <property type="match status" value="1"/>
</dbReference>
<reference evidence="5" key="1">
    <citation type="submission" date="2020-10" db="EMBL/GenBank/DDBJ databases">
        <title>Mucilaginibacter mali sp. nov., isolated from rhizosphere soil of apple orchard.</title>
        <authorList>
            <person name="Lee J.-S."/>
            <person name="Kim H.S."/>
            <person name="Kim J.-S."/>
        </authorList>
    </citation>
    <scope>NUCLEOTIDE SEQUENCE</scope>
    <source>
        <strain evidence="5">KCTC 22746</strain>
    </source>
</reference>
<dbReference type="InterPro" id="IPR011663">
    <property type="entry name" value="UTRA"/>
</dbReference>
<dbReference type="CDD" id="cd07377">
    <property type="entry name" value="WHTH_GntR"/>
    <property type="match status" value="1"/>
</dbReference>
<dbReference type="GO" id="GO:0003700">
    <property type="term" value="F:DNA-binding transcription factor activity"/>
    <property type="evidence" value="ECO:0007669"/>
    <property type="project" value="InterPro"/>
</dbReference>
<dbReference type="EMBL" id="JADFFL010000001">
    <property type="protein sequence ID" value="MBE9660787.1"/>
    <property type="molecule type" value="Genomic_DNA"/>
</dbReference>
<gene>
    <name evidence="5" type="ORF">IRJ16_02740</name>
</gene>
<proteinExistence type="predicted"/>